<dbReference type="Proteomes" id="UP001597414">
    <property type="component" value="Unassembled WGS sequence"/>
</dbReference>
<evidence type="ECO:0000256" key="2">
    <source>
        <dbReference type="SAM" id="Phobius"/>
    </source>
</evidence>
<organism evidence="3 4">
    <name type="scientific">Shivajiella indica</name>
    <dbReference type="NCBI Taxonomy" id="872115"/>
    <lineage>
        <taxon>Bacteria</taxon>
        <taxon>Pseudomonadati</taxon>
        <taxon>Bacteroidota</taxon>
        <taxon>Cytophagia</taxon>
        <taxon>Cytophagales</taxon>
        <taxon>Cyclobacteriaceae</taxon>
        <taxon>Shivajiella</taxon>
    </lineage>
</organism>
<evidence type="ECO:0000313" key="3">
    <source>
        <dbReference type="EMBL" id="MFD2201133.1"/>
    </source>
</evidence>
<gene>
    <name evidence="3" type="ORF">ACFSKV_06120</name>
</gene>
<reference evidence="4" key="1">
    <citation type="journal article" date="2019" name="Int. J. Syst. Evol. Microbiol.">
        <title>The Global Catalogue of Microorganisms (GCM) 10K type strain sequencing project: providing services to taxonomists for standard genome sequencing and annotation.</title>
        <authorList>
            <consortium name="The Broad Institute Genomics Platform"/>
            <consortium name="The Broad Institute Genome Sequencing Center for Infectious Disease"/>
            <person name="Wu L."/>
            <person name="Ma J."/>
        </authorList>
    </citation>
    <scope>NUCLEOTIDE SEQUENCE [LARGE SCALE GENOMIC DNA]</scope>
    <source>
        <strain evidence="4">KCTC 19812</strain>
    </source>
</reference>
<feature type="compositionally biased region" description="Basic and acidic residues" evidence="1">
    <location>
        <begin position="27"/>
        <end position="56"/>
    </location>
</feature>
<accession>A0ABW5B4R9</accession>
<keyword evidence="2" id="KW-0472">Membrane</keyword>
<evidence type="ECO:0000256" key="1">
    <source>
        <dbReference type="SAM" id="MobiDB-lite"/>
    </source>
</evidence>
<feature type="transmembrane region" description="Helical" evidence="2">
    <location>
        <begin position="6"/>
        <end position="21"/>
    </location>
</feature>
<feature type="region of interest" description="Disordered" evidence="1">
    <location>
        <begin position="27"/>
        <end position="100"/>
    </location>
</feature>
<protein>
    <submittedName>
        <fullName evidence="3">Uncharacterized protein</fullName>
    </submittedName>
</protein>
<comment type="caution">
    <text evidence="3">The sequence shown here is derived from an EMBL/GenBank/DDBJ whole genome shotgun (WGS) entry which is preliminary data.</text>
</comment>
<proteinExistence type="predicted"/>
<keyword evidence="4" id="KW-1185">Reference proteome</keyword>
<name>A0ABW5B4R9_9BACT</name>
<feature type="compositionally biased region" description="Polar residues" evidence="1">
    <location>
        <begin position="57"/>
        <end position="69"/>
    </location>
</feature>
<dbReference type="RefSeq" id="WP_380801036.1">
    <property type="nucleotide sequence ID" value="NZ_JBHUIV010000010.1"/>
</dbReference>
<feature type="compositionally biased region" description="Polar residues" evidence="1">
    <location>
        <begin position="78"/>
        <end position="98"/>
    </location>
</feature>
<sequence>MDAGNIIYLIAIIIYFIYTAVKKGKNEGLPENMDKPERGEQQRKPVSFEDLLKEIRQGQQRSQGDFQPTEQRKPIEVQENQRQVRQFETNPRTYQPQKVKQPKAYEQFQGEVAERERPKLLTLDEQVRLTGSIEGIKSSLQTELLEKERHENKYANLLRNPQSVKDAIILSEILNRKHF</sequence>
<evidence type="ECO:0000313" key="4">
    <source>
        <dbReference type="Proteomes" id="UP001597414"/>
    </source>
</evidence>
<dbReference type="EMBL" id="JBHUIV010000010">
    <property type="protein sequence ID" value="MFD2201133.1"/>
    <property type="molecule type" value="Genomic_DNA"/>
</dbReference>
<keyword evidence="2" id="KW-1133">Transmembrane helix</keyword>
<keyword evidence="2" id="KW-0812">Transmembrane</keyword>